<gene>
    <name evidence="9" type="ORF">NQ315_011207</name>
</gene>
<dbReference type="AlphaFoldDB" id="A0AAV8VF40"/>
<evidence type="ECO:0000256" key="6">
    <source>
        <dbReference type="ARBA" id="ARBA00023242"/>
    </source>
</evidence>
<comment type="subcellular location">
    <subcellularLocation>
        <location evidence="1">Nucleus</location>
    </subcellularLocation>
</comment>
<dbReference type="Gene3D" id="3.30.160.60">
    <property type="entry name" value="Classic Zinc Finger"/>
    <property type="match status" value="7"/>
</dbReference>
<evidence type="ECO:0000313" key="10">
    <source>
        <dbReference type="Proteomes" id="UP001159042"/>
    </source>
</evidence>
<reference evidence="9 10" key="1">
    <citation type="journal article" date="2023" name="Insect Mol. Biol.">
        <title>Genome sequencing provides insights into the evolution of gene families encoding plant cell wall-degrading enzymes in longhorned beetles.</title>
        <authorList>
            <person name="Shin N.R."/>
            <person name="Okamura Y."/>
            <person name="Kirsch R."/>
            <person name="Pauchet Y."/>
        </authorList>
    </citation>
    <scope>NUCLEOTIDE SEQUENCE [LARGE SCALE GENOMIC DNA]</scope>
    <source>
        <strain evidence="9">EAD_L_NR</strain>
    </source>
</reference>
<evidence type="ECO:0000256" key="3">
    <source>
        <dbReference type="ARBA" id="ARBA00022737"/>
    </source>
</evidence>
<dbReference type="InterPro" id="IPR050888">
    <property type="entry name" value="ZnF_C2H2-type_TF"/>
</dbReference>
<dbReference type="InterPro" id="IPR013087">
    <property type="entry name" value="Znf_C2H2_type"/>
</dbReference>
<evidence type="ECO:0000313" key="9">
    <source>
        <dbReference type="EMBL" id="KAJ8912884.1"/>
    </source>
</evidence>
<evidence type="ECO:0000256" key="1">
    <source>
        <dbReference type="ARBA" id="ARBA00004123"/>
    </source>
</evidence>
<evidence type="ECO:0000256" key="7">
    <source>
        <dbReference type="PROSITE-ProRule" id="PRU00042"/>
    </source>
</evidence>
<feature type="domain" description="C2H2-type" evidence="8">
    <location>
        <begin position="431"/>
        <end position="453"/>
    </location>
</feature>
<feature type="domain" description="C2H2-type" evidence="8">
    <location>
        <begin position="400"/>
        <end position="423"/>
    </location>
</feature>
<comment type="caution">
    <text evidence="9">The sequence shown here is derived from an EMBL/GenBank/DDBJ whole genome shotgun (WGS) entry which is preliminary data.</text>
</comment>
<dbReference type="InterPro" id="IPR036236">
    <property type="entry name" value="Znf_C2H2_sf"/>
</dbReference>
<proteinExistence type="predicted"/>
<dbReference type="SMART" id="SM00355">
    <property type="entry name" value="ZnF_C2H2"/>
    <property type="match status" value="11"/>
</dbReference>
<keyword evidence="6" id="KW-0539">Nucleus</keyword>
<feature type="domain" description="C2H2-type" evidence="8">
    <location>
        <begin position="188"/>
        <end position="216"/>
    </location>
</feature>
<protein>
    <recommendedName>
        <fullName evidence="8">C2H2-type domain-containing protein</fullName>
    </recommendedName>
</protein>
<dbReference type="Pfam" id="PF13912">
    <property type="entry name" value="zf-C2H2_6"/>
    <property type="match status" value="1"/>
</dbReference>
<dbReference type="EMBL" id="JANEYG010000108">
    <property type="protein sequence ID" value="KAJ8912884.1"/>
    <property type="molecule type" value="Genomic_DNA"/>
</dbReference>
<dbReference type="Pfam" id="PF13894">
    <property type="entry name" value="zf-C2H2_4"/>
    <property type="match status" value="1"/>
</dbReference>
<feature type="domain" description="C2H2-type" evidence="8">
    <location>
        <begin position="235"/>
        <end position="262"/>
    </location>
</feature>
<name>A0AAV8VF40_9CUCU</name>
<dbReference type="PROSITE" id="PS50157">
    <property type="entry name" value="ZINC_FINGER_C2H2_2"/>
    <property type="match status" value="8"/>
</dbReference>
<dbReference type="Proteomes" id="UP001159042">
    <property type="component" value="Unassembled WGS sequence"/>
</dbReference>
<sequence length="453" mass="52351">MIECDKKLKLFDVAEETEIDNDLFNDNATIDTEINSVCEEIAGQDDNADGGVTRCSIKQENDEVIQKMEPEDNSELMDSDGDSAEFKMVKVENHTESEFLVLCPLNGMDNGNSTICKQEQSEQERPGRKSFSKCHICGTHLEEDLLMDHLKTHYFNRLRCDECSTYCENMASYKKHVSANHKDMQKSWTCVVCAARFGYKPLYKTHIEQAHAKDVPATWRKKAIFCKSILQDYKYDCPYCNRKFKSEETSLSHIKTHNKKECPICGVKITPSNLKVHVSSHNSIPVVCHLCGITYKNRTSLRSHIYYTHSTRKYVCKHCNKVFKKAYDLPLHIKKEHTGQRDHTCDICGKSFYAFHNLNKHKKTTHMKLRPFQCQYCKKSFSSKHALRTHERQHTNVTPYKCVICGEGFRQNVSLKSHKKSKHNIVEVKKFPCSVCGKKFGSKWAVLSHMRVH</sequence>
<keyword evidence="4 7" id="KW-0863">Zinc-finger</keyword>
<accession>A0AAV8VF40</accession>
<keyword evidence="5" id="KW-0862">Zinc</keyword>
<dbReference type="PROSITE" id="PS00028">
    <property type="entry name" value="ZINC_FINGER_C2H2_1"/>
    <property type="match status" value="8"/>
</dbReference>
<evidence type="ECO:0000256" key="2">
    <source>
        <dbReference type="ARBA" id="ARBA00022723"/>
    </source>
</evidence>
<feature type="domain" description="C2H2-type" evidence="8">
    <location>
        <begin position="372"/>
        <end position="399"/>
    </location>
</feature>
<evidence type="ECO:0000259" key="8">
    <source>
        <dbReference type="PROSITE" id="PS50157"/>
    </source>
</evidence>
<dbReference type="Pfam" id="PF00096">
    <property type="entry name" value="zf-C2H2"/>
    <property type="match status" value="4"/>
</dbReference>
<dbReference type="GO" id="GO:0005634">
    <property type="term" value="C:nucleus"/>
    <property type="evidence" value="ECO:0007669"/>
    <property type="project" value="UniProtKB-SubCell"/>
</dbReference>
<feature type="domain" description="C2H2-type" evidence="8">
    <location>
        <begin position="286"/>
        <end position="314"/>
    </location>
</feature>
<feature type="domain" description="C2H2-type" evidence="8">
    <location>
        <begin position="314"/>
        <end position="342"/>
    </location>
</feature>
<feature type="domain" description="C2H2-type" evidence="8">
    <location>
        <begin position="343"/>
        <end position="371"/>
    </location>
</feature>
<evidence type="ECO:0000256" key="5">
    <source>
        <dbReference type="ARBA" id="ARBA00022833"/>
    </source>
</evidence>
<dbReference type="SUPFAM" id="SSF57667">
    <property type="entry name" value="beta-beta-alpha zinc fingers"/>
    <property type="match status" value="4"/>
</dbReference>
<dbReference type="PANTHER" id="PTHR24406">
    <property type="entry name" value="TRANSCRIPTIONAL REPRESSOR CTCFL-RELATED"/>
    <property type="match status" value="1"/>
</dbReference>
<keyword evidence="3" id="KW-0677">Repeat</keyword>
<evidence type="ECO:0000256" key="4">
    <source>
        <dbReference type="ARBA" id="ARBA00022771"/>
    </source>
</evidence>
<dbReference type="GO" id="GO:0008270">
    <property type="term" value="F:zinc ion binding"/>
    <property type="evidence" value="ECO:0007669"/>
    <property type="project" value="UniProtKB-KW"/>
</dbReference>
<organism evidence="9 10">
    <name type="scientific">Exocentrus adspersus</name>
    <dbReference type="NCBI Taxonomy" id="1586481"/>
    <lineage>
        <taxon>Eukaryota</taxon>
        <taxon>Metazoa</taxon>
        <taxon>Ecdysozoa</taxon>
        <taxon>Arthropoda</taxon>
        <taxon>Hexapoda</taxon>
        <taxon>Insecta</taxon>
        <taxon>Pterygota</taxon>
        <taxon>Neoptera</taxon>
        <taxon>Endopterygota</taxon>
        <taxon>Coleoptera</taxon>
        <taxon>Polyphaga</taxon>
        <taxon>Cucujiformia</taxon>
        <taxon>Chrysomeloidea</taxon>
        <taxon>Cerambycidae</taxon>
        <taxon>Lamiinae</taxon>
        <taxon>Acanthocinini</taxon>
        <taxon>Exocentrus</taxon>
    </lineage>
</organism>
<dbReference type="FunFam" id="3.30.160.60:FF:000110">
    <property type="entry name" value="Zinc finger protein-like"/>
    <property type="match status" value="1"/>
</dbReference>
<keyword evidence="2" id="KW-0479">Metal-binding</keyword>
<keyword evidence="10" id="KW-1185">Reference proteome</keyword>